<dbReference type="AlphaFoldDB" id="A0A2J6SWE1"/>
<reference evidence="1 2" key="1">
    <citation type="submission" date="2016-04" db="EMBL/GenBank/DDBJ databases">
        <title>A degradative enzymes factory behind the ericoid mycorrhizal symbiosis.</title>
        <authorList>
            <consortium name="DOE Joint Genome Institute"/>
            <person name="Martino E."/>
            <person name="Morin E."/>
            <person name="Grelet G."/>
            <person name="Kuo A."/>
            <person name="Kohler A."/>
            <person name="Daghino S."/>
            <person name="Barry K."/>
            <person name="Choi C."/>
            <person name="Cichocki N."/>
            <person name="Clum A."/>
            <person name="Copeland A."/>
            <person name="Hainaut M."/>
            <person name="Haridas S."/>
            <person name="Labutti K."/>
            <person name="Lindquist E."/>
            <person name="Lipzen A."/>
            <person name="Khouja H.-R."/>
            <person name="Murat C."/>
            <person name="Ohm R."/>
            <person name="Olson A."/>
            <person name="Spatafora J."/>
            <person name="Veneault-Fourrey C."/>
            <person name="Henrissat B."/>
            <person name="Grigoriev I."/>
            <person name="Martin F."/>
            <person name="Perotto S."/>
        </authorList>
    </citation>
    <scope>NUCLEOTIDE SEQUENCE [LARGE SCALE GENOMIC DNA]</scope>
    <source>
        <strain evidence="1 2">E</strain>
    </source>
</reference>
<dbReference type="RefSeq" id="XP_024731999.1">
    <property type="nucleotide sequence ID" value="XM_024888845.1"/>
</dbReference>
<dbReference type="InParanoid" id="A0A2J6SWE1"/>
<sequence length="116" mass="13000">MGPWEGRGPSSPLSLACLTPTCAKARHPNHHPSHFDAAMLAPPNHQICSMQRLGNRRIWSASSCRTETQRRLSMQGCLRLLAAPMSRCYYCTVVFFLRTLCASVVRRSRWSALGDI</sequence>
<dbReference type="Proteomes" id="UP000235371">
    <property type="component" value="Unassembled WGS sequence"/>
</dbReference>
<name>A0A2J6SWE1_9HELO</name>
<evidence type="ECO:0000313" key="2">
    <source>
        <dbReference type="Proteomes" id="UP000235371"/>
    </source>
</evidence>
<organism evidence="1 2">
    <name type="scientific">Hyaloscypha bicolor E</name>
    <dbReference type="NCBI Taxonomy" id="1095630"/>
    <lineage>
        <taxon>Eukaryota</taxon>
        <taxon>Fungi</taxon>
        <taxon>Dikarya</taxon>
        <taxon>Ascomycota</taxon>
        <taxon>Pezizomycotina</taxon>
        <taxon>Leotiomycetes</taxon>
        <taxon>Helotiales</taxon>
        <taxon>Hyaloscyphaceae</taxon>
        <taxon>Hyaloscypha</taxon>
        <taxon>Hyaloscypha bicolor</taxon>
    </lineage>
</organism>
<dbReference type="GeneID" id="36596921"/>
<protein>
    <submittedName>
        <fullName evidence="1">Uncharacterized protein</fullName>
    </submittedName>
</protein>
<keyword evidence="2" id="KW-1185">Reference proteome</keyword>
<evidence type="ECO:0000313" key="1">
    <source>
        <dbReference type="EMBL" id="PMD55095.1"/>
    </source>
</evidence>
<dbReference type="EMBL" id="KZ613856">
    <property type="protein sequence ID" value="PMD55095.1"/>
    <property type="molecule type" value="Genomic_DNA"/>
</dbReference>
<proteinExistence type="predicted"/>
<accession>A0A2J6SWE1</accession>
<gene>
    <name evidence="1" type="ORF">K444DRAFT_97208</name>
</gene>